<feature type="transmembrane region" description="Helical" evidence="6">
    <location>
        <begin position="166"/>
        <end position="187"/>
    </location>
</feature>
<dbReference type="AlphaFoldDB" id="A0A2N4TNE0"/>
<feature type="region of interest" description="Disordered" evidence="5">
    <location>
        <begin position="305"/>
        <end position="329"/>
    </location>
</feature>
<evidence type="ECO:0000256" key="4">
    <source>
        <dbReference type="ARBA" id="ARBA00023136"/>
    </source>
</evidence>
<dbReference type="OrthoDB" id="8524934at2"/>
<dbReference type="InterPro" id="IPR000620">
    <property type="entry name" value="EamA_dom"/>
</dbReference>
<dbReference type="RefSeq" id="WP_102066517.1">
    <property type="nucleotide sequence ID" value="NZ_PKQE01000004.1"/>
</dbReference>
<evidence type="ECO:0000259" key="7">
    <source>
        <dbReference type="Pfam" id="PF00892"/>
    </source>
</evidence>
<evidence type="ECO:0000256" key="3">
    <source>
        <dbReference type="ARBA" id="ARBA00022989"/>
    </source>
</evidence>
<evidence type="ECO:0000313" key="9">
    <source>
        <dbReference type="Proteomes" id="UP000234456"/>
    </source>
</evidence>
<feature type="transmembrane region" description="Helical" evidence="6">
    <location>
        <begin position="283"/>
        <end position="302"/>
    </location>
</feature>
<feature type="domain" description="EamA" evidence="7">
    <location>
        <begin position="169"/>
        <end position="298"/>
    </location>
</feature>
<sequence length="329" mass="34265">MPADTATAAQTATQTAESSSRQSLWMILAAFAFSAMGVCVKLASAHYSTGEIVFYRSVIGMTLMGAVLAKTGAGIRTPYLVAHIKRSVFGVTSLLLWFTSISLLPLATAMTLNYMSPVWIALIIGAGAAMAGKAAGADKKMVAAILMSFVGVLCLLQPSVGSGPSQLAGGMVGLVSGVFTALAYVEVRQLGDLGENEARIVFYFSLVSAIAGGVWMLIGGAQPHTWHSAGLLLAVGLLATLGQTAMTRAYKRGNTLLTANLQYTGIVFASGWGMLLWNDHLNALSWAGMALIIGSGIVTTVMRARQSGSEHPTPQTAVSGPEAEIHPEV</sequence>
<comment type="subcellular location">
    <subcellularLocation>
        <location evidence="1">Membrane</location>
        <topology evidence="1">Multi-pass membrane protein</topology>
    </subcellularLocation>
</comment>
<keyword evidence="4 6" id="KW-0472">Membrane</keyword>
<keyword evidence="2 6" id="KW-0812">Transmembrane</keyword>
<dbReference type="Pfam" id="PF00892">
    <property type="entry name" value="EamA"/>
    <property type="match status" value="2"/>
</dbReference>
<feature type="transmembrane region" description="Helical" evidence="6">
    <location>
        <begin position="53"/>
        <end position="75"/>
    </location>
</feature>
<evidence type="ECO:0000256" key="5">
    <source>
        <dbReference type="SAM" id="MobiDB-lite"/>
    </source>
</evidence>
<feature type="domain" description="EamA" evidence="7">
    <location>
        <begin position="24"/>
        <end position="154"/>
    </location>
</feature>
<dbReference type="Proteomes" id="UP000234456">
    <property type="component" value="Unassembled WGS sequence"/>
</dbReference>
<feature type="transmembrane region" description="Helical" evidence="6">
    <location>
        <begin position="199"/>
        <end position="218"/>
    </location>
</feature>
<evidence type="ECO:0000313" key="8">
    <source>
        <dbReference type="EMBL" id="PLC41218.1"/>
    </source>
</evidence>
<protein>
    <submittedName>
        <fullName evidence="8">EamA family transporter</fullName>
    </submittedName>
</protein>
<feature type="transmembrane region" description="Helical" evidence="6">
    <location>
        <begin position="224"/>
        <end position="242"/>
    </location>
</feature>
<dbReference type="SUPFAM" id="SSF103481">
    <property type="entry name" value="Multidrug resistance efflux transporter EmrE"/>
    <property type="match status" value="1"/>
</dbReference>
<feature type="transmembrane region" description="Helical" evidence="6">
    <location>
        <begin position="254"/>
        <end position="277"/>
    </location>
</feature>
<name>A0A2N4TNE0_RALPI</name>
<proteinExistence type="predicted"/>
<dbReference type="EMBL" id="PKQE01000004">
    <property type="protein sequence ID" value="PLC41218.1"/>
    <property type="molecule type" value="Genomic_DNA"/>
</dbReference>
<organism evidence="8 9">
    <name type="scientific">Ralstonia pickettii</name>
    <name type="common">Burkholderia pickettii</name>
    <dbReference type="NCBI Taxonomy" id="329"/>
    <lineage>
        <taxon>Bacteria</taxon>
        <taxon>Pseudomonadati</taxon>
        <taxon>Pseudomonadota</taxon>
        <taxon>Betaproteobacteria</taxon>
        <taxon>Burkholderiales</taxon>
        <taxon>Burkholderiaceae</taxon>
        <taxon>Ralstonia</taxon>
    </lineage>
</organism>
<feature type="transmembrane region" description="Helical" evidence="6">
    <location>
        <begin position="141"/>
        <end position="160"/>
    </location>
</feature>
<evidence type="ECO:0000256" key="6">
    <source>
        <dbReference type="SAM" id="Phobius"/>
    </source>
</evidence>
<evidence type="ECO:0000256" key="1">
    <source>
        <dbReference type="ARBA" id="ARBA00004141"/>
    </source>
</evidence>
<feature type="transmembrane region" description="Helical" evidence="6">
    <location>
        <begin position="114"/>
        <end position="132"/>
    </location>
</feature>
<feature type="transmembrane region" description="Helical" evidence="6">
    <location>
        <begin position="24"/>
        <end position="47"/>
    </location>
</feature>
<keyword evidence="3 6" id="KW-1133">Transmembrane helix</keyword>
<feature type="transmembrane region" description="Helical" evidence="6">
    <location>
        <begin position="87"/>
        <end position="108"/>
    </location>
</feature>
<reference evidence="8 9" key="1">
    <citation type="submission" date="2017-12" db="EMBL/GenBank/DDBJ databases">
        <title>Draft genome sequence of Ralstonia pickettii 52.</title>
        <authorList>
            <person name="Zheng B."/>
        </authorList>
    </citation>
    <scope>NUCLEOTIDE SEQUENCE [LARGE SCALE GENOMIC DNA]</scope>
    <source>
        <strain evidence="8 9">52</strain>
    </source>
</reference>
<comment type="caution">
    <text evidence="8">The sequence shown here is derived from an EMBL/GenBank/DDBJ whole genome shotgun (WGS) entry which is preliminary data.</text>
</comment>
<dbReference type="PANTHER" id="PTHR22911">
    <property type="entry name" value="ACYL-MALONYL CONDENSING ENZYME-RELATED"/>
    <property type="match status" value="1"/>
</dbReference>
<dbReference type="PANTHER" id="PTHR22911:SF6">
    <property type="entry name" value="SOLUTE CARRIER FAMILY 35 MEMBER G1"/>
    <property type="match status" value="1"/>
</dbReference>
<feature type="compositionally biased region" description="Polar residues" evidence="5">
    <location>
        <begin position="306"/>
        <end position="318"/>
    </location>
</feature>
<accession>A0A2N4TNE0</accession>
<dbReference type="GO" id="GO:0016020">
    <property type="term" value="C:membrane"/>
    <property type="evidence" value="ECO:0007669"/>
    <property type="project" value="UniProtKB-SubCell"/>
</dbReference>
<evidence type="ECO:0000256" key="2">
    <source>
        <dbReference type="ARBA" id="ARBA00022692"/>
    </source>
</evidence>
<gene>
    <name evidence="8" type="ORF">C0Q88_16550</name>
</gene>
<dbReference type="InterPro" id="IPR037185">
    <property type="entry name" value="EmrE-like"/>
</dbReference>